<dbReference type="AlphaFoldDB" id="A0A225DF89"/>
<sequence length="407" mass="43749">MFTFALAPAARADWPEFRGPTAQGHASGTGLPTEWAEDKNVAWKVPIPGKGWSSPVVVAGKIFLTTAVPQGPEKNADQSLRTLCLDSKTGAVVWDKEVFSQDGKTAPGIHAKNSHASPTPFIDGDHVYVHFGHQGTACLIAKTGEVVWTNRELKYAPVHGNGGSPVVWNGKLYFCIDGPGRRELVALDKVTGKVVWVAKRSQPAKKAFSFGTPLVVTFDKTTMIVAPGSDVVNGFDAETGAEIWAITYDGYSLVPRPVFGHGMLFMSTGFDTAWLLAIKLVPDGGKVTATVAWRTKQDAPHDPSPLLVSDELYTVSDSGIVTCFDAKSGKVHFRERVPGAYTSAPVFANGHIYLQNETGTASVIKAGKTFELVATNKLDGRVQASYAADGNAWLIRTDKFLYKIAAK</sequence>
<name>A0A225DF89_9BACT</name>
<evidence type="ECO:0000313" key="3">
    <source>
        <dbReference type="Proteomes" id="UP000214646"/>
    </source>
</evidence>
<dbReference type="EMBL" id="NIDE01000017">
    <property type="protein sequence ID" value="OWK36006.1"/>
    <property type="molecule type" value="Genomic_DNA"/>
</dbReference>
<dbReference type="PANTHER" id="PTHR34512:SF30">
    <property type="entry name" value="OUTER MEMBRANE PROTEIN ASSEMBLY FACTOR BAMB"/>
    <property type="match status" value="1"/>
</dbReference>
<dbReference type="InterPro" id="IPR018391">
    <property type="entry name" value="PQQ_b-propeller_rpt"/>
</dbReference>
<dbReference type="InterPro" id="IPR011047">
    <property type="entry name" value="Quinoprotein_ADH-like_sf"/>
</dbReference>
<dbReference type="SUPFAM" id="SSF50998">
    <property type="entry name" value="Quinoprotein alcohol dehydrogenase-like"/>
    <property type="match status" value="1"/>
</dbReference>
<gene>
    <name evidence="2" type="ORF">FRUB_08569</name>
</gene>
<feature type="domain" description="Pyrrolo-quinoline quinone repeat" evidence="1">
    <location>
        <begin position="288"/>
        <end position="383"/>
    </location>
</feature>
<reference evidence="3" key="1">
    <citation type="submission" date="2017-06" db="EMBL/GenBank/DDBJ databases">
        <title>Genome analysis of Fimbriiglobus ruber SP5, the first member of the order Planctomycetales with confirmed chitinolytic capability.</title>
        <authorList>
            <person name="Ravin N.V."/>
            <person name="Rakitin A.L."/>
            <person name="Ivanova A.A."/>
            <person name="Beletsky A.V."/>
            <person name="Kulichevskaya I.S."/>
            <person name="Mardanov A.V."/>
            <person name="Dedysh S.N."/>
        </authorList>
    </citation>
    <scope>NUCLEOTIDE SEQUENCE [LARGE SCALE GENOMIC DNA]</scope>
    <source>
        <strain evidence="3">SP5</strain>
    </source>
</reference>
<accession>A0A225DF89</accession>
<dbReference type="Gene3D" id="2.130.10.10">
    <property type="entry name" value="YVTN repeat-like/Quinoprotein amine dehydrogenase"/>
    <property type="match status" value="2"/>
</dbReference>
<keyword evidence="2" id="KW-0723">Serine/threonine-protein kinase</keyword>
<protein>
    <submittedName>
        <fullName evidence="2">Putative serine/threonine protein kinase afsK</fullName>
    </submittedName>
</protein>
<dbReference type="GO" id="GO:0004674">
    <property type="term" value="F:protein serine/threonine kinase activity"/>
    <property type="evidence" value="ECO:0007669"/>
    <property type="project" value="UniProtKB-KW"/>
</dbReference>
<keyword evidence="2" id="KW-0418">Kinase</keyword>
<comment type="caution">
    <text evidence="2">The sequence shown here is derived from an EMBL/GenBank/DDBJ whole genome shotgun (WGS) entry which is preliminary data.</text>
</comment>
<keyword evidence="2" id="KW-0808">Transferase</keyword>
<dbReference type="PANTHER" id="PTHR34512">
    <property type="entry name" value="CELL SURFACE PROTEIN"/>
    <property type="match status" value="1"/>
</dbReference>
<dbReference type="InterPro" id="IPR002372">
    <property type="entry name" value="PQQ_rpt_dom"/>
</dbReference>
<dbReference type="SMART" id="SM00564">
    <property type="entry name" value="PQQ"/>
    <property type="match status" value="2"/>
</dbReference>
<keyword evidence="3" id="KW-1185">Reference proteome</keyword>
<feature type="domain" description="Pyrrolo-quinoline quinone repeat" evidence="1">
    <location>
        <begin position="84"/>
        <end position="247"/>
    </location>
</feature>
<dbReference type="Pfam" id="PF13360">
    <property type="entry name" value="PQQ_2"/>
    <property type="match status" value="2"/>
</dbReference>
<evidence type="ECO:0000313" key="2">
    <source>
        <dbReference type="EMBL" id="OWK36006.1"/>
    </source>
</evidence>
<dbReference type="InterPro" id="IPR015943">
    <property type="entry name" value="WD40/YVTN_repeat-like_dom_sf"/>
</dbReference>
<proteinExistence type="predicted"/>
<evidence type="ECO:0000259" key="1">
    <source>
        <dbReference type="Pfam" id="PF13360"/>
    </source>
</evidence>
<organism evidence="2 3">
    <name type="scientific">Fimbriiglobus ruber</name>
    <dbReference type="NCBI Taxonomy" id="1908690"/>
    <lineage>
        <taxon>Bacteria</taxon>
        <taxon>Pseudomonadati</taxon>
        <taxon>Planctomycetota</taxon>
        <taxon>Planctomycetia</taxon>
        <taxon>Gemmatales</taxon>
        <taxon>Gemmataceae</taxon>
        <taxon>Fimbriiglobus</taxon>
    </lineage>
</organism>
<dbReference type="Proteomes" id="UP000214646">
    <property type="component" value="Unassembled WGS sequence"/>
</dbReference>